<dbReference type="EMBL" id="CP051680">
    <property type="protein sequence ID" value="QJD83992.1"/>
    <property type="molecule type" value="Genomic_DNA"/>
</dbReference>
<reference evidence="2 3" key="1">
    <citation type="submission" date="2020-04" db="EMBL/GenBank/DDBJ databases">
        <title>Genome sequencing of novel species.</title>
        <authorList>
            <person name="Heo J."/>
            <person name="Kim S.-J."/>
            <person name="Kim J.-S."/>
            <person name="Hong S.-B."/>
            <person name="Kwon S.-W."/>
        </authorList>
    </citation>
    <scope>NUCLEOTIDE SEQUENCE [LARGE SCALE GENOMIC DNA]</scope>
    <source>
        <strain evidence="2 3">MFER-1</strain>
    </source>
</reference>
<protein>
    <submittedName>
        <fullName evidence="2">Phosphodiester glycosidase family protein</fullName>
    </submittedName>
</protein>
<dbReference type="RefSeq" id="WP_169280278.1">
    <property type="nucleotide sequence ID" value="NZ_CP051680.1"/>
</dbReference>
<keyword evidence="3" id="KW-1185">Reference proteome</keyword>
<proteinExistence type="predicted"/>
<organism evidence="2 3">
    <name type="scientific">Cohnella herbarum</name>
    <dbReference type="NCBI Taxonomy" id="2728023"/>
    <lineage>
        <taxon>Bacteria</taxon>
        <taxon>Bacillati</taxon>
        <taxon>Bacillota</taxon>
        <taxon>Bacilli</taxon>
        <taxon>Bacillales</taxon>
        <taxon>Paenibacillaceae</taxon>
        <taxon>Cohnella</taxon>
    </lineage>
</organism>
<dbReference type="PANTHER" id="PTHR40446">
    <property type="entry name" value="N-ACETYLGLUCOSAMINE-1-PHOSPHODIESTER ALPHA-N-ACETYLGLUCOSAMINIDASE"/>
    <property type="match status" value="1"/>
</dbReference>
<evidence type="ECO:0000313" key="2">
    <source>
        <dbReference type="EMBL" id="QJD83992.1"/>
    </source>
</evidence>
<name>A0A7Z2ZMD1_9BACL</name>
<evidence type="ECO:0000259" key="1">
    <source>
        <dbReference type="Pfam" id="PF09992"/>
    </source>
</evidence>
<evidence type="ECO:0000313" key="3">
    <source>
        <dbReference type="Proteomes" id="UP000502248"/>
    </source>
</evidence>
<sequence length="257" mass="29046">MRNKFQDEIRDISSASYLFNKVYKERIYATAGKLVRCDGNYKIPASDVRFIKFQTGKVTYRFIYEKGAKVSEIAKKHKADFAFNAPFFYNHLPLGNAKDHDKIVNSAYGKTTKWNEFAVVKGRPMIGRFNIEDRHDLLVQGTPLLIEKGKPVFDKYRVIEELNDDIGKSRCQRTFVGIDAKGDLWLFVGDGRTSSDRGLSLEEMAFFALVKGCVSAINFDGGGSTILCDRTGGINQKLNTGVNERIVHHALLVFLDK</sequence>
<keyword evidence="2" id="KW-0326">Glycosidase</keyword>
<dbReference type="PANTHER" id="PTHR40446:SF2">
    <property type="entry name" value="N-ACETYLGLUCOSAMINE-1-PHOSPHODIESTER ALPHA-N-ACETYLGLUCOSAMINIDASE"/>
    <property type="match status" value="1"/>
</dbReference>
<dbReference type="InterPro" id="IPR018711">
    <property type="entry name" value="NAGPA"/>
</dbReference>
<dbReference type="Pfam" id="PF09992">
    <property type="entry name" value="NAGPA"/>
    <property type="match status" value="1"/>
</dbReference>
<accession>A0A7Z2ZMD1</accession>
<dbReference type="AlphaFoldDB" id="A0A7Z2ZMD1"/>
<keyword evidence="2" id="KW-0378">Hydrolase</keyword>
<dbReference type="KEGG" id="cheb:HH215_12895"/>
<gene>
    <name evidence="2" type="ORF">HH215_12895</name>
</gene>
<feature type="domain" description="Phosphodiester glycosidase" evidence="1">
    <location>
        <begin position="81"/>
        <end position="254"/>
    </location>
</feature>
<dbReference type="GO" id="GO:0016798">
    <property type="term" value="F:hydrolase activity, acting on glycosyl bonds"/>
    <property type="evidence" value="ECO:0007669"/>
    <property type="project" value="UniProtKB-KW"/>
</dbReference>
<dbReference type="Proteomes" id="UP000502248">
    <property type="component" value="Chromosome"/>
</dbReference>